<dbReference type="SUPFAM" id="SSF51556">
    <property type="entry name" value="Metallo-dependent hydrolases"/>
    <property type="match status" value="1"/>
</dbReference>
<organism evidence="3 4">
    <name type="scientific">Paraburkholderia pallida</name>
    <dbReference type="NCBI Taxonomy" id="2547399"/>
    <lineage>
        <taxon>Bacteria</taxon>
        <taxon>Pseudomonadati</taxon>
        <taxon>Pseudomonadota</taxon>
        <taxon>Betaproteobacteria</taxon>
        <taxon>Burkholderiales</taxon>
        <taxon>Burkholderiaceae</taxon>
        <taxon>Paraburkholderia</taxon>
    </lineage>
</organism>
<comment type="similarity">
    <text evidence="1">Belongs to the metallo-dependent hydrolases superfamily.</text>
</comment>
<protein>
    <submittedName>
        <fullName evidence="3">Amidohydrolase</fullName>
    </submittedName>
</protein>
<dbReference type="GO" id="GO:0016787">
    <property type="term" value="F:hydrolase activity"/>
    <property type="evidence" value="ECO:0007669"/>
    <property type="project" value="UniProtKB-KW"/>
</dbReference>
<evidence type="ECO:0000313" key="4">
    <source>
        <dbReference type="Proteomes" id="UP000295727"/>
    </source>
</evidence>
<evidence type="ECO:0000256" key="1">
    <source>
        <dbReference type="ARBA" id="ARBA00038310"/>
    </source>
</evidence>
<dbReference type="EMBL" id="CP038149">
    <property type="protein sequence ID" value="QBQ99081.1"/>
    <property type="molecule type" value="Genomic_DNA"/>
</dbReference>
<dbReference type="InterPro" id="IPR052350">
    <property type="entry name" value="Metallo-dep_Lactonases"/>
</dbReference>
<dbReference type="InterPro" id="IPR032466">
    <property type="entry name" value="Metal_Hydrolase"/>
</dbReference>
<feature type="domain" description="Amidohydrolase-related" evidence="2">
    <location>
        <begin position="4"/>
        <end position="295"/>
    </location>
</feature>
<proteinExistence type="inferred from homology"/>
<keyword evidence="3" id="KW-0378">Hydrolase</keyword>
<keyword evidence="4" id="KW-1185">Reference proteome</keyword>
<evidence type="ECO:0000259" key="2">
    <source>
        <dbReference type="Pfam" id="PF04909"/>
    </source>
</evidence>
<sequence>MRFVDAHFHLWDLDRYAYPWMTDPHKRLAGDTAPQHKSYCVGDFLEDARGLELVGAVHVQAGIDVRNNIDETAWLEAIAEDRALSRGLPDAVIAYADLASPALSSELEAQCRHVRVRGVRQMLNQAGRYPDLYPNLLRDPAWCAGLTQIERHGLSFDLQIYPSQVSDAVQVIRSRPGITFIVDHAGLPPLQSPELTGQWRDGLALLAALPNTVLKISGFGMFDRQWTIERVRPFVERAVDLFSPSRCLFGSNFPLERLARSYASLWADYAVLIGAYAPAERAAMFEGNARRVYRLSESR</sequence>
<name>A0A4P7CY72_9BURK</name>
<dbReference type="AlphaFoldDB" id="A0A4P7CY72"/>
<dbReference type="Gene3D" id="3.20.20.140">
    <property type="entry name" value="Metal-dependent hydrolases"/>
    <property type="match status" value="1"/>
</dbReference>
<evidence type="ECO:0000313" key="3">
    <source>
        <dbReference type="EMBL" id="QBQ99081.1"/>
    </source>
</evidence>
<dbReference type="Proteomes" id="UP000295727">
    <property type="component" value="Chromosome 2"/>
</dbReference>
<dbReference type="InterPro" id="IPR006680">
    <property type="entry name" value="Amidohydro-rel"/>
</dbReference>
<dbReference type="OrthoDB" id="9787654at2"/>
<accession>A0A4P7CY72</accession>
<dbReference type="KEGG" id="ppai:E1956_17775"/>
<reference evidence="3 4" key="1">
    <citation type="submission" date="2019-03" db="EMBL/GenBank/DDBJ databases">
        <title>Paraburkholderia sp. 7MH5, isolated from subtropical forest soil.</title>
        <authorList>
            <person name="Gao Z.-H."/>
            <person name="Qiu L.-H."/>
        </authorList>
    </citation>
    <scope>NUCLEOTIDE SEQUENCE [LARGE SCALE GENOMIC DNA]</scope>
    <source>
        <strain evidence="3 4">7MH5</strain>
    </source>
</reference>
<dbReference type="PANTHER" id="PTHR43569:SF1">
    <property type="entry name" value="BLL3371 PROTEIN"/>
    <property type="match status" value="1"/>
</dbReference>
<gene>
    <name evidence="3" type="ORF">E1956_17775</name>
</gene>
<dbReference type="PANTHER" id="PTHR43569">
    <property type="entry name" value="AMIDOHYDROLASE"/>
    <property type="match status" value="1"/>
</dbReference>
<dbReference type="Pfam" id="PF04909">
    <property type="entry name" value="Amidohydro_2"/>
    <property type="match status" value="1"/>
</dbReference>